<dbReference type="GO" id="GO:0006352">
    <property type="term" value="P:DNA-templated transcription initiation"/>
    <property type="evidence" value="ECO:0007669"/>
    <property type="project" value="InterPro"/>
</dbReference>
<comment type="similarity">
    <text evidence="1 6">Belongs to the sigma-70 factor family. ECF subfamily.</text>
</comment>
<evidence type="ECO:0000256" key="3">
    <source>
        <dbReference type="ARBA" id="ARBA00023082"/>
    </source>
</evidence>
<evidence type="ECO:0000256" key="4">
    <source>
        <dbReference type="ARBA" id="ARBA00023125"/>
    </source>
</evidence>
<evidence type="ECO:0000256" key="2">
    <source>
        <dbReference type="ARBA" id="ARBA00023015"/>
    </source>
</evidence>
<accession>A0A6J4VME4</accession>
<evidence type="ECO:0000259" key="8">
    <source>
        <dbReference type="Pfam" id="PF04545"/>
    </source>
</evidence>
<dbReference type="GO" id="GO:0003677">
    <property type="term" value="F:DNA binding"/>
    <property type="evidence" value="ECO:0007669"/>
    <property type="project" value="UniProtKB-KW"/>
</dbReference>
<dbReference type="PROSITE" id="PS01063">
    <property type="entry name" value="SIGMA70_ECF"/>
    <property type="match status" value="1"/>
</dbReference>
<dbReference type="AlphaFoldDB" id="A0A6J4VME4"/>
<dbReference type="Pfam" id="PF04545">
    <property type="entry name" value="Sigma70_r4"/>
    <property type="match status" value="1"/>
</dbReference>
<dbReference type="SUPFAM" id="SSF88946">
    <property type="entry name" value="Sigma2 domain of RNA polymerase sigma factors"/>
    <property type="match status" value="1"/>
</dbReference>
<evidence type="ECO:0000259" key="7">
    <source>
        <dbReference type="Pfam" id="PF04542"/>
    </source>
</evidence>
<dbReference type="InterPro" id="IPR007630">
    <property type="entry name" value="RNA_pol_sigma70_r4"/>
</dbReference>
<dbReference type="InterPro" id="IPR013324">
    <property type="entry name" value="RNA_pol_sigma_r3/r4-like"/>
</dbReference>
<gene>
    <name evidence="9" type="ORF">AVDCRST_MAG18-3313</name>
</gene>
<dbReference type="Gene3D" id="1.10.10.10">
    <property type="entry name" value="Winged helix-like DNA-binding domain superfamily/Winged helix DNA-binding domain"/>
    <property type="match status" value="1"/>
</dbReference>
<keyword evidence="4 6" id="KW-0238">DNA-binding</keyword>
<keyword evidence="3 6" id="KW-0731">Sigma factor</keyword>
<dbReference type="InterPro" id="IPR007627">
    <property type="entry name" value="RNA_pol_sigma70_r2"/>
</dbReference>
<reference evidence="9" key="1">
    <citation type="submission" date="2020-02" db="EMBL/GenBank/DDBJ databases">
        <authorList>
            <person name="Meier V. D."/>
        </authorList>
    </citation>
    <scope>NUCLEOTIDE SEQUENCE</scope>
    <source>
        <strain evidence="9">AVDCRST_MAG18</strain>
    </source>
</reference>
<dbReference type="PANTHER" id="PTHR43133">
    <property type="entry name" value="RNA POLYMERASE ECF-TYPE SIGMA FACTO"/>
    <property type="match status" value="1"/>
</dbReference>
<dbReference type="PANTHER" id="PTHR43133:SF62">
    <property type="entry name" value="RNA POLYMERASE SIGMA FACTOR SIGZ"/>
    <property type="match status" value="1"/>
</dbReference>
<sequence>MSNGSNGAAAESDEALLAAIRDRDERAIAVLYDRYGGLAFGLAYRIVGERSAAEDVVQDAFLSVWRRAVSFEAGRGSARAWLLSIVHHRSIDRLRGVSGRARHDVPIDDFERVLATDDPWGAVEVRVQRDVLQTGMATLPREQRETIQMAYFDGYTQQEIAAAMNVPVGTVKGRLRIGLQKMRSLLAGAGVERE</sequence>
<dbReference type="SUPFAM" id="SSF88659">
    <property type="entry name" value="Sigma3 and sigma4 domains of RNA polymerase sigma factors"/>
    <property type="match status" value="1"/>
</dbReference>
<keyword evidence="2 6" id="KW-0805">Transcription regulation</keyword>
<organism evidence="9">
    <name type="scientific">uncultured Thermomicrobiales bacterium</name>
    <dbReference type="NCBI Taxonomy" id="1645740"/>
    <lineage>
        <taxon>Bacteria</taxon>
        <taxon>Pseudomonadati</taxon>
        <taxon>Thermomicrobiota</taxon>
        <taxon>Thermomicrobia</taxon>
        <taxon>Thermomicrobiales</taxon>
        <taxon>environmental samples</taxon>
    </lineage>
</organism>
<dbReference type="GO" id="GO:0016987">
    <property type="term" value="F:sigma factor activity"/>
    <property type="evidence" value="ECO:0007669"/>
    <property type="project" value="UniProtKB-KW"/>
</dbReference>
<evidence type="ECO:0000256" key="1">
    <source>
        <dbReference type="ARBA" id="ARBA00010641"/>
    </source>
</evidence>
<keyword evidence="5 6" id="KW-0804">Transcription</keyword>
<dbReference type="InterPro" id="IPR039425">
    <property type="entry name" value="RNA_pol_sigma-70-like"/>
</dbReference>
<dbReference type="InterPro" id="IPR036388">
    <property type="entry name" value="WH-like_DNA-bd_sf"/>
</dbReference>
<dbReference type="CDD" id="cd06171">
    <property type="entry name" value="Sigma70_r4"/>
    <property type="match status" value="1"/>
</dbReference>
<dbReference type="NCBIfam" id="TIGR02937">
    <property type="entry name" value="sigma70-ECF"/>
    <property type="match status" value="1"/>
</dbReference>
<dbReference type="InterPro" id="IPR013325">
    <property type="entry name" value="RNA_pol_sigma_r2"/>
</dbReference>
<feature type="domain" description="RNA polymerase sigma-70 region 4" evidence="8">
    <location>
        <begin position="136"/>
        <end position="183"/>
    </location>
</feature>
<dbReference type="EMBL" id="CADCWN010000249">
    <property type="protein sequence ID" value="CAA9582245.1"/>
    <property type="molecule type" value="Genomic_DNA"/>
</dbReference>
<dbReference type="InterPro" id="IPR014284">
    <property type="entry name" value="RNA_pol_sigma-70_dom"/>
</dbReference>
<evidence type="ECO:0000256" key="6">
    <source>
        <dbReference type="RuleBase" id="RU000716"/>
    </source>
</evidence>
<evidence type="ECO:0000256" key="5">
    <source>
        <dbReference type="ARBA" id="ARBA00023163"/>
    </source>
</evidence>
<proteinExistence type="inferred from homology"/>
<dbReference type="InterPro" id="IPR000838">
    <property type="entry name" value="RNA_pol_sigma70_ECF_CS"/>
</dbReference>
<name>A0A6J4VME4_9BACT</name>
<dbReference type="Pfam" id="PF04542">
    <property type="entry name" value="Sigma70_r2"/>
    <property type="match status" value="1"/>
</dbReference>
<evidence type="ECO:0000313" key="9">
    <source>
        <dbReference type="EMBL" id="CAA9582245.1"/>
    </source>
</evidence>
<feature type="domain" description="RNA polymerase sigma-70 region 2" evidence="7">
    <location>
        <begin position="31"/>
        <end position="96"/>
    </location>
</feature>
<dbReference type="Gene3D" id="1.10.1740.10">
    <property type="match status" value="1"/>
</dbReference>
<protein>
    <recommendedName>
        <fullName evidence="6">RNA polymerase sigma factor</fullName>
    </recommendedName>
</protein>